<dbReference type="CDD" id="cd06091">
    <property type="entry name" value="KOW_NusG"/>
    <property type="match status" value="1"/>
</dbReference>
<dbReference type="InterPro" id="IPR006645">
    <property type="entry name" value="NGN-like_dom"/>
</dbReference>
<dbReference type="SUPFAM" id="SSF50104">
    <property type="entry name" value="Translation proteins SH3-like domain"/>
    <property type="match status" value="1"/>
</dbReference>
<keyword evidence="7" id="KW-1185">Reference proteome</keyword>
<evidence type="ECO:0000256" key="3">
    <source>
        <dbReference type="ARBA" id="ARBA00023163"/>
    </source>
</evidence>
<comment type="subunit">
    <text evidence="4">Interacts with both the nontemplate DNA and the RNA polymerase (RNAP).</text>
</comment>
<feature type="domain" description="NusG-like N-terminal" evidence="5">
    <location>
        <begin position="1"/>
        <end position="102"/>
    </location>
</feature>
<evidence type="ECO:0000313" key="6">
    <source>
        <dbReference type="EMBL" id="QDL55219.1"/>
    </source>
</evidence>
<dbReference type="InterPro" id="IPR043425">
    <property type="entry name" value="NusG-like"/>
</dbReference>
<protein>
    <recommendedName>
        <fullName evidence="4">Transcription antitermination protein RfaH</fullName>
    </recommendedName>
</protein>
<dbReference type="NCBIfam" id="NF006534">
    <property type="entry name" value="PRK09014.1"/>
    <property type="match status" value="1"/>
</dbReference>
<dbReference type="GO" id="GO:0003677">
    <property type="term" value="F:DNA binding"/>
    <property type="evidence" value="ECO:0007669"/>
    <property type="project" value="UniProtKB-UniRule"/>
</dbReference>
<sequence>MENWFLVHTKIRQELVAVENLERQGFECFLPEILVEKIRNGKLQAVKDPLFPRYLFIRLDTSKQGQSWAPIRSTTGVSRLVTFGNVPAKVSDELISLIRAQSAQGLVMHRHFERGEQVVVVDGPFAGLEAVYQMADAEGRVMVLLSILSKLVKMSIAPTSLRKVS</sequence>
<keyword evidence="4" id="KW-0238">DNA-binding</keyword>
<comment type="function">
    <text evidence="4">Enhances distal genes transcription elongation in a specialized subset of operons that encode extracytoplasmic components.</text>
</comment>
<dbReference type="SUPFAM" id="SSF82679">
    <property type="entry name" value="N-utilization substance G protein NusG, N-terminal domain"/>
    <property type="match status" value="1"/>
</dbReference>
<keyword evidence="2 4" id="KW-0805">Transcription regulation</keyword>
<dbReference type="Pfam" id="PF02357">
    <property type="entry name" value="NusG"/>
    <property type="match status" value="1"/>
</dbReference>
<organism evidence="6 7">
    <name type="scientific">Rhodoferax aquaticus</name>
    <dbReference type="NCBI Taxonomy" id="2527691"/>
    <lineage>
        <taxon>Bacteria</taxon>
        <taxon>Pseudomonadati</taxon>
        <taxon>Pseudomonadota</taxon>
        <taxon>Betaproteobacteria</taxon>
        <taxon>Burkholderiales</taxon>
        <taxon>Comamonadaceae</taxon>
        <taxon>Rhodoferax</taxon>
    </lineage>
</organism>
<dbReference type="RefSeq" id="WP_142812379.1">
    <property type="nucleotide sequence ID" value="NZ_CP036282.1"/>
</dbReference>
<evidence type="ECO:0000313" key="7">
    <source>
        <dbReference type="Proteomes" id="UP000317365"/>
    </source>
</evidence>
<dbReference type="CDD" id="cd09892">
    <property type="entry name" value="NGN_SP_RfaH"/>
    <property type="match status" value="1"/>
</dbReference>
<evidence type="ECO:0000256" key="4">
    <source>
        <dbReference type="HAMAP-Rule" id="MF_00951"/>
    </source>
</evidence>
<dbReference type="InterPro" id="IPR010215">
    <property type="entry name" value="Transcription_antiterm_RfaH"/>
</dbReference>
<evidence type="ECO:0000259" key="5">
    <source>
        <dbReference type="SMART" id="SM00738"/>
    </source>
</evidence>
<dbReference type="GO" id="GO:0001073">
    <property type="term" value="F:transcription antitermination factor activity, DNA binding"/>
    <property type="evidence" value="ECO:0007669"/>
    <property type="project" value="UniProtKB-UniRule"/>
</dbReference>
<dbReference type="HAMAP" id="MF_00951">
    <property type="entry name" value="RfaH"/>
    <property type="match status" value="1"/>
</dbReference>
<dbReference type="Proteomes" id="UP000317365">
    <property type="component" value="Chromosome"/>
</dbReference>
<dbReference type="EMBL" id="CP036282">
    <property type="protein sequence ID" value="QDL55219.1"/>
    <property type="molecule type" value="Genomic_DNA"/>
</dbReference>
<reference evidence="7" key="1">
    <citation type="submission" date="2019-02" db="EMBL/GenBank/DDBJ databases">
        <title>Complete genome sequence of Rhodoferax sp. Gr-4.</title>
        <authorList>
            <person name="Jin L."/>
        </authorList>
    </citation>
    <scope>NUCLEOTIDE SEQUENCE [LARGE SCALE GENOMIC DNA]</scope>
    <source>
        <strain evidence="7">Gr-4</strain>
    </source>
</reference>
<proteinExistence type="inferred from homology"/>
<dbReference type="PANTHER" id="PTHR30265">
    <property type="entry name" value="RHO-INTERACTING TRANSCRIPTION TERMINATION FACTOR NUSG"/>
    <property type="match status" value="1"/>
</dbReference>
<gene>
    <name evidence="4 6" type="primary">rfaH</name>
    <name evidence="6" type="ORF">EXZ61_14155</name>
</gene>
<dbReference type="AlphaFoldDB" id="A0A515ERD4"/>
<dbReference type="Gene3D" id="3.30.70.940">
    <property type="entry name" value="NusG, N-terminal domain"/>
    <property type="match status" value="1"/>
</dbReference>
<name>A0A515ERD4_9BURK</name>
<dbReference type="GO" id="GO:0005829">
    <property type="term" value="C:cytosol"/>
    <property type="evidence" value="ECO:0007669"/>
    <property type="project" value="TreeGrafter"/>
</dbReference>
<keyword evidence="3 4" id="KW-0804">Transcription</keyword>
<reference evidence="7" key="2">
    <citation type="journal article" date="2020" name="Int. J. Syst. Evol. Microbiol.">
        <title>Genomic insights into a novel species Rhodoferax aquaticus sp. nov., isolated from freshwater.</title>
        <authorList>
            <person name="Li T."/>
            <person name="Zhuo Y."/>
            <person name="Jin C.Z."/>
            <person name="Wu X."/>
            <person name="Ko S.R."/>
            <person name="Jin F.J."/>
            <person name="Ahn C.Y."/>
            <person name="Oh H.M."/>
            <person name="Lee H.G."/>
            <person name="Jin L."/>
        </authorList>
    </citation>
    <scope>NUCLEOTIDE SEQUENCE [LARGE SCALE GENOMIC DNA]</scope>
    <source>
        <strain evidence="7">Gr-4</strain>
    </source>
</reference>
<dbReference type="InterPro" id="IPR036735">
    <property type="entry name" value="NGN_dom_sf"/>
</dbReference>
<keyword evidence="1 4" id="KW-0889">Transcription antitermination</keyword>
<dbReference type="InterPro" id="IPR008991">
    <property type="entry name" value="Translation_prot_SH3-like_sf"/>
</dbReference>
<dbReference type="KEGG" id="rhg:EXZ61_14155"/>
<dbReference type="GO" id="GO:0006354">
    <property type="term" value="P:DNA-templated transcription elongation"/>
    <property type="evidence" value="ECO:0007669"/>
    <property type="project" value="InterPro"/>
</dbReference>
<evidence type="ECO:0000256" key="2">
    <source>
        <dbReference type="ARBA" id="ARBA00023015"/>
    </source>
</evidence>
<comment type="similarity">
    <text evidence="4">Belongs to the RfaH family.</text>
</comment>
<dbReference type="SMART" id="SM00738">
    <property type="entry name" value="NGN"/>
    <property type="match status" value="1"/>
</dbReference>
<accession>A0A515ERD4</accession>
<dbReference type="PANTHER" id="PTHR30265:SF7">
    <property type="entry name" value="TRANSCRIPTION ANTITERMINATION PROTEIN RFAH"/>
    <property type="match status" value="1"/>
</dbReference>
<dbReference type="NCBIfam" id="TIGR01955">
    <property type="entry name" value="RfaH"/>
    <property type="match status" value="1"/>
</dbReference>
<evidence type="ECO:0000256" key="1">
    <source>
        <dbReference type="ARBA" id="ARBA00022814"/>
    </source>
</evidence>